<name>A0A2V3PRE7_9BACT</name>
<comment type="caution">
    <text evidence="3">The sequence shown here is derived from an EMBL/GenBank/DDBJ whole genome shotgun (WGS) entry which is preliminary data.</text>
</comment>
<accession>A0A2V3PRE7</accession>
<gene>
    <name evidence="3" type="ORF">CLV62_11034</name>
</gene>
<proteinExistence type="inferred from homology"/>
<dbReference type="EMBL" id="QICL01000010">
    <property type="protein sequence ID" value="PXV64391.1"/>
    <property type="molecule type" value="Genomic_DNA"/>
</dbReference>
<feature type="domain" description="YCII-related" evidence="2">
    <location>
        <begin position="1"/>
        <end position="82"/>
    </location>
</feature>
<dbReference type="PANTHER" id="PTHR37828">
    <property type="entry name" value="GSR2449 PROTEIN"/>
    <property type="match status" value="1"/>
</dbReference>
<dbReference type="SUPFAM" id="SSF54909">
    <property type="entry name" value="Dimeric alpha+beta barrel"/>
    <property type="match status" value="1"/>
</dbReference>
<evidence type="ECO:0000256" key="1">
    <source>
        <dbReference type="ARBA" id="ARBA00007689"/>
    </source>
</evidence>
<dbReference type="Proteomes" id="UP000247973">
    <property type="component" value="Unassembled WGS sequence"/>
</dbReference>
<sequence length="96" mass="11235">MFIIVLTYKVSIEQIEFHLENHVLYLKEQYRVGNFLASGRRVPRSGGVILAKMDSKTELEQLLNKDPFKQNNLADYEIIEFSPSMTCKELDFLIEH</sequence>
<dbReference type="OrthoDB" id="9814407at2"/>
<reference evidence="3 4" key="1">
    <citation type="submission" date="2018-03" db="EMBL/GenBank/DDBJ databases">
        <title>Genomic Encyclopedia of Archaeal and Bacterial Type Strains, Phase II (KMG-II): from individual species to whole genera.</title>
        <authorList>
            <person name="Goeker M."/>
        </authorList>
    </citation>
    <scope>NUCLEOTIDE SEQUENCE [LARGE SCALE GENOMIC DNA]</scope>
    <source>
        <strain evidence="3 4">DSM 100214</strain>
    </source>
</reference>
<dbReference type="AlphaFoldDB" id="A0A2V3PRE7"/>
<evidence type="ECO:0000313" key="4">
    <source>
        <dbReference type="Proteomes" id="UP000247973"/>
    </source>
</evidence>
<evidence type="ECO:0000259" key="2">
    <source>
        <dbReference type="Pfam" id="PF03795"/>
    </source>
</evidence>
<dbReference type="PANTHER" id="PTHR37828:SF1">
    <property type="entry name" value="YCII-RELATED DOMAIN-CONTAINING PROTEIN"/>
    <property type="match status" value="1"/>
</dbReference>
<dbReference type="Gene3D" id="3.30.70.1060">
    <property type="entry name" value="Dimeric alpha+beta barrel"/>
    <property type="match status" value="1"/>
</dbReference>
<dbReference type="RefSeq" id="WP_110310514.1">
    <property type="nucleotide sequence ID" value="NZ_QICL01000010.1"/>
</dbReference>
<comment type="similarity">
    <text evidence="1">Belongs to the YciI family.</text>
</comment>
<dbReference type="InterPro" id="IPR005545">
    <property type="entry name" value="YCII"/>
</dbReference>
<organism evidence="3 4">
    <name type="scientific">Dysgonomonas alginatilytica</name>
    <dbReference type="NCBI Taxonomy" id="1605892"/>
    <lineage>
        <taxon>Bacteria</taxon>
        <taxon>Pseudomonadati</taxon>
        <taxon>Bacteroidota</taxon>
        <taxon>Bacteroidia</taxon>
        <taxon>Bacteroidales</taxon>
        <taxon>Dysgonomonadaceae</taxon>
        <taxon>Dysgonomonas</taxon>
    </lineage>
</organism>
<dbReference type="InterPro" id="IPR011008">
    <property type="entry name" value="Dimeric_a/b-barrel"/>
</dbReference>
<protein>
    <submittedName>
        <fullName evidence="3">Uncharacterized protein YciI</fullName>
    </submittedName>
</protein>
<dbReference type="Pfam" id="PF03795">
    <property type="entry name" value="YCII"/>
    <property type="match status" value="1"/>
</dbReference>
<evidence type="ECO:0000313" key="3">
    <source>
        <dbReference type="EMBL" id="PXV64391.1"/>
    </source>
</evidence>
<keyword evidence="4" id="KW-1185">Reference proteome</keyword>